<name>A0ABV4D4J5_9LACT</name>
<organism evidence="2 3">
    <name type="scientific">Lactococcus ileimucosae</name>
    <dbReference type="NCBI Taxonomy" id="2941329"/>
    <lineage>
        <taxon>Bacteria</taxon>
        <taxon>Bacillati</taxon>
        <taxon>Bacillota</taxon>
        <taxon>Bacilli</taxon>
        <taxon>Lactobacillales</taxon>
        <taxon>Streptococcaceae</taxon>
        <taxon>Lactococcus</taxon>
    </lineage>
</organism>
<dbReference type="Gene3D" id="3.40.50.720">
    <property type="entry name" value="NAD(P)-binding Rossmann-like Domain"/>
    <property type="match status" value="1"/>
</dbReference>
<evidence type="ECO:0000313" key="2">
    <source>
        <dbReference type="EMBL" id="MEY8444466.1"/>
    </source>
</evidence>
<dbReference type="EMBL" id="JBCLSH010000051">
    <property type="protein sequence ID" value="MEY8444466.1"/>
    <property type="molecule type" value="Genomic_DNA"/>
</dbReference>
<dbReference type="InterPro" id="IPR035985">
    <property type="entry name" value="Ubiquitin-activating_enz"/>
</dbReference>
<protein>
    <submittedName>
        <fullName evidence="2">ThiF family adenylyltransferase</fullName>
    </submittedName>
</protein>
<sequence>MKYDRLLLFFTSYDGVDYLKAQEMQRKVFEANVLILGVGGTGGHTAHSLVASGLGNITLLDFDEIELTNVTRQMLYKEKDIGKKKIEIAKKDSKR</sequence>
<evidence type="ECO:0000313" key="3">
    <source>
        <dbReference type="Proteomes" id="UP001565283"/>
    </source>
</evidence>
<dbReference type="Proteomes" id="UP001565283">
    <property type="component" value="Unassembled WGS sequence"/>
</dbReference>
<comment type="caution">
    <text evidence="2">The sequence shown here is derived from an EMBL/GenBank/DDBJ whole genome shotgun (WGS) entry which is preliminary data.</text>
</comment>
<dbReference type="Pfam" id="PF00899">
    <property type="entry name" value="ThiF"/>
    <property type="match status" value="1"/>
</dbReference>
<keyword evidence="2" id="KW-0548">Nucleotidyltransferase</keyword>
<feature type="domain" description="THIF-type NAD/FAD binding fold" evidence="1">
    <location>
        <begin position="22"/>
        <end position="91"/>
    </location>
</feature>
<proteinExistence type="predicted"/>
<dbReference type="PANTHER" id="PTHR43267:SF2">
    <property type="entry name" value="TRNA THREONYLCARBAMOYLADENOSINE DEHYDRATASE 1-RELATED"/>
    <property type="match status" value="1"/>
</dbReference>
<keyword evidence="3" id="KW-1185">Reference proteome</keyword>
<dbReference type="InterPro" id="IPR045886">
    <property type="entry name" value="ThiF/MoeB/HesA"/>
</dbReference>
<dbReference type="SUPFAM" id="SSF69572">
    <property type="entry name" value="Activating enzymes of the ubiquitin-like proteins"/>
    <property type="match status" value="1"/>
</dbReference>
<dbReference type="PANTHER" id="PTHR43267">
    <property type="entry name" value="TRNA THREONYLCARBAMOYLADENOSINE DEHYDRATASE"/>
    <property type="match status" value="1"/>
</dbReference>
<evidence type="ECO:0000259" key="1">
    <source>
        <dbReference type="Pfam" id="PF00899"/>
    </source>
</evidence>
<gene>
    <name evidence="2" type="ORF">AALA52_09525</name>
</gene>
<dbReference type="InterPro" id="IPR000594">
    <property type="entry name" value="ThiF_NAD_FAD-bd"/>
</dbReference>
<dbReference type="GO" id="GO:0016779">
    <property type="term" value="F:nucleotidyltransferase activity"/>
    <property type="evidence" value="ECO:0007669"/>
    <property type="project" value="UniProtKB-KW"/>
</dbReference>
<dbReference type="RefSeq" id="WP_369948844.1">
    <property type="nucleotide sequence ID" value="NZ_JBCLSH010000051.1"/>
</dbReference>
<keyword evidence="2" id="KW-0808">Transferase</keyword>
<accession>A0ABV4D4J5</accession>
<reference evidence="2 3" key="1">
    <citation type="submission" date="2024-03" db="EMBL/GenBank/DDBJ databases">
        <title>Mouse gut bacterial collection (mGBC) of GemPharmatech.</title>
        <authorList>
            <person name="He Y."/>
            <person name="Dong L."/>
            <person name="Wu D."/>
            <person name="Gao X."/>
            <person name="Lin Z."/>
        </authorList>
    </citation>
    <scope>NUCLEOTIDE SEQUENCE [LARGE SCALE GENOMIC DNA]</scope>
    <source>
        <strain evidence="2 3">61-15</strain>
    </source>
</reference>